<feature type="region of interest" description="Disordered" evidence="5">
    <location>
        <begin position="237"/>
        <end position="261"/>
    </location>
</feature>
<evidence type="ECO:0000259" key="7">
    <source>
        <dbReference type="PROSITE" id="PS51545"/>
    </source>
</evidence>
<keyword evidence="4" id="KW-0067">ATP-binding</keyword>
<dbReference type="InterPro" id="IPR035448">
    <property type="entry name" value="PI3Kc"/>
</dbReference>
<feature type="region of interest" description="Disordered" evidence="5">
    <location>
        <begin position="500"/>
        <end position="538"/>
    </location>
</feature>
<dbReference type="Gene3D" id="2.60.40.150">
    <property type="entry name" value="C2 domain"/>
    <property type="match status" value="1"/>
</dbReference>
<feature type="domain" description="PI3K/PI4K catalytic" evidence="6">
    <location>
        <begin position="1065"/>
        <end position="1368"/>
    </location>
</feature>
<feature type="compositionally biased region" description="Polar residues" evidence="5">
    <location>
        <begin position="803"/>
        <end position="817"/>
    </location>
</feature>
<feature type="domain" description="PIK helical" evidence="7">
    <location>
        <begin position="710"/>
        <end position="949"/>
    </location>
</feature>
<feature type="region of interest" description="Disordered" evidence="5">
    <location>
        <begin position="551"/>
        <end position="584"/>
    </location>
</feature>
<dbReference type="PROSITE" id="PS50290">
    <property type="entry name" value="PI3_4_KINASE_3"/>
    <property type="match status" value="1"/>
</dbReference>
<evidence type="ECO:0000256" key="5">
    <source>
        <dbReference type="SAM" id="MobiDB-lite"/>
    </source>
</evidence>
<evidence type="ECO:0000313" key="9">
    <source>
        <dbReference type="EMBL" id="KAJ8612387.1"/>
    </source>
</evidence>
<dbReference type="Gene3D" id="3.30.1010.10">
    <property type="entry name" value="Phosphatidylinositol 3-kinase Catalytic Subunit, Chain A, domain 4"/>
    <property type="match status" value="1"/>
</dbReference>
<dbReference type="GO" id="GO:0005524">
    <property type="term" value="F:ATP binding"/>
    <property type="evidence" value="ECO:0007669"/>
    <property type="project" value="UniProtKB-KW"/>
</dbReference>
<keyword evidence="10" id="KW-1185">Reference proteome</keyword>
<evidence type="ECO:0000256" key="3">
    <source>
        <dbReference type="ARBA" id="ARBA00022777"/>
    </source>
</evidence>
<accession>A0AAD7UM64</accession>
<proteinExistence type="predicted"/>
<dbReference type="EMBL" id="JAQMWT010000052">
    <property type="protein sequence ID" value="KAJ8612387.1"/>
    <property type="molecule type" value="Genomic_DNA"/>
</dbReference>
<evidence type="ECO:0000256" key="2">
    <source>
        <dbReference type="ARBA" id="ARBA00022741"/>
    </source>
</evidence>
<dbReference type="Proteomes" id="UP001230188">
    <property type="component" value="Unassembled WGS sequence"/>
</dbReference>
<dbReference type="SMART" id="SM00145">
    <property type="entry name" value="PI3Ka"/>
    <property type="match status" value="1"/>
</dbReference>
<dbReference type="FunFam" id="1.10.1070.11:FF:000001">
    <property type="entry name" value="Phosphatidylinositol 4,5-bisphosphate 3-kinase catalytic subunit"/>
    <property type="match status" value="1"/>
</dbReference>
<comment type="caution">
    <text evidence="9">The sequence shown here is derived from an EMBL/GenBank/DDBJ whole genome shotgun (WGS) entry which is preliminary data.</text>
</comment>
<feature type="region of interest" description="Disordered" evidence="5">
    <location>
        <begin position="803"/>
        <end position="844"/>
    </location>
</feature>
<dbReference type="InterPro" id="IPR000341">
    <property type="entry name" value="PI3K_Ras-bd_dom"/>
</dbReference>
<dbReference type="PANTHER" id="PTHR10048:SF14">
    <property type="entry name" value="LD28067P"/>
    <property type="match status" value="1"/>
</dbReference>
<dbReference type="SUPFAM" id="SSF48371">
    <property type="entry name" value="ARM repeat"/>
    <property type="match status" value="1"/>
</dbReference>
<evidence type="ECO:0000256" key="1">
    <source>
        <dbReference type="ARBA" id="ARBA00022679"/>
    </source>
</evidence>
<feature type="region of interest" description="Disordered" evidence="5">
    <location>
        <begin position="647"/>
        <end position="742"/>
    </location>
</feature>
<feature type="region of interest" description="Disordered" evidence="5">
    <location>
        <begin position="1005"/>
        <end position="1030"/>
    </location>
</feature>
<dbReference type="InterPro" id="IPR035892">
    <property type="entry name" value="C2_domain_sf"/>
</dbReference>
<dbReference type="CDD" id="cd00891">
    <property type="entry name" value="PI3Kc"/>
    <property type="match status" value="1"/>
</dbReference>
<dbReference type="Pfam" id="PF00794">
    <property type="entry name" value="PI3K_rbd"/>
    <property type="match status" value="1"/>
</dbReference>
<dbReference type="InterPro" id="IPR001263">
    <property type="entry name" value="PI3K_accessory_dom"/>
</dbReference>
<feature type="domain" description="PI3K-RBD" evidence="8">
    <location>
        <begin position="112"/>
        <end position="208"/>
    </location>
</feature>
<dbReference type="GO" id="GO:0016477">
    <property type="term" value="P:cell migration"/>
    <property type="evidence" value="ECO:0007669"/>
    <property type="project" value="TreeGrafter"/>
</dbReference>
<dbReference type="GO" id="GO:0005737">
    <property type="term" value="C:cytoplasm"/>
    <property type="evidence" value="ECO:0007669"/>
    <property type="project" value="TreeGrafter"/>
</dbReference>
<evidence type="ECO:0000256" key="4">
    <source>
        <dbReference type="ARBA" id="ARBA00022840"/>
    </source>
</evidence>
<evidence type="ECO:0000259" key="6">
    <source>
        <dbReference type="PROSITE" id="PS50290"/>
    </source>
</evidence>
<feature type="compositionally biased region" description="Basic and acidic residues" evidence="5">
    <location>
        <begin position="522"/>
        <end position="536"/>
    </location>
</feature>
<dbReference type="Gene3D" id="1.10.1070.11">
    <property type="entry name" value="Phosphatidylinositol 3-/4-kinase, catalytic domain"/>
    <property type="match status" value="1"/>
</dbReference>
<dbReference type="GO" id="GO:0005942">
    <property type="term" value="C:phosphatidylinositol 3-kinase complex"/>
    <property type="evidence" value="ECO:0007669"/>
    <property type="project" value="TreeGrafter"/>
</dbReference>
<dbReference type="SMART" id="SM00146">
    <property type="entry name" value="PI3Kc"/>
    <property type="match status" value="1"/>
</dbReference>
<dbReference type="GO" id="GO:0043491">
    <property type="term" value="P:phosphatidylinositol 3-kinase/protein kinase B signal transduction"/>
    <property type="evidence" value="ECO:0007669"/>
    <property type="project" value="TreeGrafter"/>
</dbReference>
<evidence type="ECO:0000313" key="10">
    <source>
        <dbReference type="Proteomes" id="UP001230188"/>
    </source>
</evidence>
<dbReference type="PANTHER" id="PTHR10048">
    <property type="entry name" value="PHOSPHATIDYLINOSITOL KINASE"/>
    <property type="match status" value="1"/>
</dbReference>
<dbReference type="InterPro" id="IPR029071">
    <property type="entry name" value="Ubiquitin-like_domsf"/>
</dbReference>
<dbReference type="Gene3D" id="3.10.20.90">
    <property type="entry name" value="Phosphatidylinositol 3-kinase Catalytic Subunit, Chain A, domain 1"/>
    <property type="match status" value="1"/>
</dbReference>
<dbReference type="Pfam" id="PF00454">
    <property type="entry name" value="PI3_PI4_kinase"/>
    <property type="match status" value="1"/>
</dbReference>
<organism evidence="9 10">
    <name type="scientific">Chrysophaeum taylorii</name>
    <dbReference type="NCBI Taxonomy" id="2483200"/>
    <lineage>
        <taxon>Eukaryota</taxon>
        <taxon>Sar</taxon>
        <taxon>Stramenopiles</taxon>
        <taxon>Ochrophyta</taxon>
        <taxon>Pelagophyceae</taxon>
        <taxon>Pelagomonadales</taxon>
        <taxon>Pelagomonadaceae</taxon>
        <taxon>Chrysophaeum</taxon>
    </lineage>
</organism>
<evidence type="ECO:0000259" key="8">
    <source>
        <dbReference type="PROSITE" id="PS51546"/>
    </source>
</evidence>
<reference evidence="9" key="1">
    <citation type="submission" date="2023-01" db="EMBL/GenBank/DDBJ databases">
        <title>Metagenome sequencing of chrysophaentin producing Chrysophaeum taylorii.</title>
        <authorList>
            <person name="Davison J."/>
            <person name="Bewley C."/>
        </authorList>
    </citation>
    <scope>NUCLEOTIDE SEQUENCE</scope>
    <source>
        <strain evidence="9">NIES-1699</strain>
    </source>
</reference>
<keyword evidence="2" id="KW-0547">Nucleotide-binding</keyword>
<evidence type="ECO:0008006" key="11">
    <source>
        <dbReference type="Google" id="ProtNLM"/>
    </source>
</evidence>
<dbReference type="Pfam" id="PF00613">
    <property type="entry name" value="PI3Ka"/>
    <property type="match status" value="1"/>
</dbReference>
<dbReference type="InterPro" id="IPR000403">
    <property type="entry name" value="PI3/4_kinase_cat_dom"/>
</dbReference>
<feature type="region of interest" description="Disordered" evidence="5">
    <location>
        <begin position="601"/>
        <end position="631"/>
    </location>
</feature>
<dbReference type="InterPro" id="IPR015433">
    <property type="entry name" value="PI3/4_kinase"/>
</dbReference>
<protein>
    <recommendedName>
        <fullName evidence="11">Phosphatidylinositol 3-kinase</fullName>
    </recommendedName>
</protein>
<name>A0AAD7UM64_9STRA</name>
<dbReference type="PROSITE" id="PS51545">
    <property type="entry name" value="PIK_HELICAL"/>
    <property type="match status" value="1"/>
</dbReference>
<keyword evidence="1" id="KW-0808">Transferase</keyword>
<dbReference type="InterPro" id="IPR042236">
    <property type="entry name" value="PI3K_accessory_sf"/>
</dbReference>
<dbReference type="GO" id="GO:0048015">
    <property type="term" value="P:phosphatidylinositol-mediated signaling"/>
    <property type="evidence" value="ECO:0007669"/>
    <property type="project" value="TreeGrafter"/>
</dbReference>
<dbReference type="GO" id="GO:0035005">
    <property type="term" value="F:1-phosphatidylinositol-4-phosphate 3-kinase activity"/>
    <property type="evidence" value="ECO:0007669"/>
    <property type="project" value="TreeGrafter"/>
</dbReference>
<gene>
    <name evidence="9" type="ORF">CTAYLR_007947</name>
</gene>
<feature type="compositionally biased region" description="Basic and acidic residues" evidence="5">
    <location>
        <begin position="687"/>
        <end position="700"/>
    </location>
</feature>
<feature type="compositionally biased region" description="Low complexity" evidence="5">
    <location>
        <begin position="665"/>
        <end position="675"/>
    </location>
</feature>
<keyword evidence="3" id="KW-0418">Kinase</keyword>
<feature type="compositionally biased region" description="Acidic residues" evidence="5">
    <location>
        <begin position="505"/>
        <end position="518"/>
    </location>
</feature>
<dbReference type="SUPFAM" id="SSF54236">
    <property type="entry name" value="Ubiquitin-like"/>
    <property type="match status" value="1"/>
</dbReference>
<sequence>MDEEVPPPAPLETPPKRRFLTPRWASKRRLLVKEHESFLELCGLELAPETVRKTHSSVEAVRARRSMREWMRGAGWGLAAAIENEASRLKFHERLDFRAVFDDEVFSPTPRTTEFEVTVSLGTLVRQRVTSITVRCGEPCTVRALVEAAADQYARLFGSALPAADDRYVFKAIGRAQYLLHGDWRLVDYEYVTLARRKRTKIALELLRLDEETAAALAPIRSLTKKDARSLAMVSRAPEGDYHHHQHQRRHHQDEEEEESMFTKKWGPRLDAYRLEQEKLWASLPSLFSAEEYHEEDDPGFGFAPKLSIAAEPVPLRVAIRRFRIGKEALKLVAGASVRVQVHLQVFETVAFFGPGKSSRPEPLGNVAKWVPPDSLELCPDLRYAPRDAKLIMTVFALADNKEDRLELASVALPLFDRGVVRSGELQLKLWPAGRRDDWAMVGDNPLDDAGALTVVFENEDGVFLADDTTLEDAIDAATAKIVSEKAILAPSKKVRARSFFECDPPPEGEDSSEESSSEEMASSRHGEEEEMRFETQSELTAAVELARARSAESPDVAFDGSPAAAAAREEEEEEEEDSYIRERRPSKLAHFLVSAKERFRTRRRKLASSPDKHNPRALVFGRRKSQSSSDIIAFSDDEEEIILAAKAAAYSPRRPRRRSEDLSARVAAAVTAAVSKKEASSPPETPKFRASLEPDEPRFAESGGGGDDDEPTRERRVSMRSIVESVARRQPLAPSSPEDRDALWREREHASRFPGLLPAWWLAVPKGDLDALKEARALVATWARRDDEASLRRRFKPRQQLHRTISGSTTACTPTSHDYVPGWPGQNSSSSNKARRHPPVPKDALSTHARVALELLGYRHADRVLRAYACRRLDEMRDDHLLDVLPQLVQALKLELEHDAPLARLLVRRGACSPFVLGHRLFWLLRSEMHAPGVCERYGVVLAAFLSACGQELRDELVAECKVDAVLGEVARKLKAESLKTARHKARGFLIQADRDLRRYMDERRASEPPPPSPHPEQQQQHHHHHHHKKSFLANVFGSAAKHHPSAAGISTCLDPTFRCRGIDVSKCRVLSSKKQPLSVVLKNADPAGDDFPIIYKHGDDLRQDQLTLQLVRLMDDLWRRQGLDLQMWPYRCVASGDACGVIEVVREASTTADIQVQFGRGARGAFKDNVVSLYLENHNVDVRSFERARSTFVSSCSGYCVATHVLGVGDRHADNIMVTTTGRLFHIDFGHFLGNFKSKFGIRRERSPFVFTPDMKNVMSVTPEPYERQRRLLAQIVKASAPATNNLPKLGYRDFENFCCDAYNALRDRSANFVVLFTLMLPAGMPELLEPDDITYMIDQLALDLSPAKAAEKFRADIKNAHRDIWRRVDNYFHNRKHAPKHA</sequence>
<dbReference type="GO" id="GO:0016303">
    <property type="term" value="F:1-phosphatidylinositol-3-kinase activity"/>
    <property type="evidence" value="ECO:0007669"/>
    <property type="project" value="TreeGrafter"/>
</dbReference>
<dbReference type="GO" id="GO:0005886">
    <property type="term" value="C:plasma membrane"/>
    <property type="evidence" value="ECO:0007669"/>
    <property type="project" value="TreeGrafter"/>
</dbReference>
<dbReference type="InterPro" id="IPR011009">
    <property type="entry name" value="Kinase-like_dom_sf"/>
</dbReference>
<dbReference type="InterPro" id="IPR016024">
    <property type="entry name" value="ARM-type_fold"/>
</dbReference>
<dbReference type="PROSITE" id="PS51546">
    <property type="entry name" value="PI3K_RBD"/>
    <property type="match status" value="1"/>
</dbReference>
<dbReference type="Gene3D" id="1.25.40.70">
    <property type="entry name" value="Phosphatidylinositol 3-kinase, accessory domain (PIK)"/>
    <property type="match status" value="2"/>
</dbReference>
<dbReference type="SMART" id="SM00144">
    <property type="entry name" value="PI3K_rbd"/>
    <property type="match status" value="1"/>
</dbReference>
<dbReference type="SUPFAM" id="SSF56112">
    <property type="entry name" value="Protein kinase-like (PK-like)"/>
    <property type="match status" value="1"/>
</dbReference>
<dbReference type="InterPro" id="IPR036940">
    <property type="entry name" value="PI3/4_kinase_cat_sf"/>
</dbReference>